<dbReference type="InterPro" id="IPR013863">
    <property type="entry name" value="VID27_C"/>
</dbReference>
<feature type="region of interest" description="Disordered" evidence="2">
    <location>
        <begin position="155"/>
        <end position="251"/>
    </location>
</feature>
<dbReference type="InterPro" id="IPR057326">
    <property type="entry name" value="KR_dom"/>
</dbReference>
<dbReference type="Pfam" id="PF13561">
    <property type="entry name" value="adh_short_C2"/>
    <property type="match status" value="1"/>
</dbReference>
<reference evidence="4 5" key="1">
    <citation type="submission" date="2014-09" db="EMBL/GenBank/DDBJ databases">
        <authorList>
            <person name="Magalhaes I.L.F."/>
            <person name="Oliveira U."/>
            <person name="Santos F.R."/>
            <person name="Vidigal T.H.D.A."/>
            <person name="Brescovit A.D."/>
            <person name="Santos A.J."/>
        </authorList>
    </citation>
    <scope>NUCLEOTIDE SEQUENCE [LARGE SCALE GENOMIC DNA]</scope>
</reference>
<dbReference type="PROSITE" id="PS00061">
    <property type="entry name" value="ADH_SHORT"/>
    <property type="match status" value="1"/>
</dbReference>
<dbReference type="SUPFAM" id="SSF50969">
    <property type="entry name" value="YVTN repeat-like/Quinoprotein amine dehydrogenase"/>
    <property type="match status" value="1"/>
</dbReference>
<evidence type="ECO:0000256" key="2">
    <source>
        <dbReference type="SAM" id="MobiDB-lite"/>
    </source>
</evidence>
<dbReference type="PRINTS" id="PR00081">
    <property type="entry name" value="GDHRDH"/>
</dbReference>
<dbReference type="Pfam" id="PF08553">
    <property type="entry name" value="VID27"/>
    <property type="match status" value="1"/>
</dbReference>
<dbReference type="SMART" id="SM00822">
    <property type="entry name" value="PKS_KR"/>
    <property type="match status" value="1"/>
</dbReference>
<dbReference type="OrthoDB" id="10251113at2759"/>
<dbReference type="STRING" id="401625.A0A0P1BQJ8"/>
<dbReference type="InterPro" id="IPR011044">
    <property type="entry name" value="Quino_amine_DH_bsu"/>
</dbReference>
<dbReference type="GO" id="GO:0005737">
    <property type="term" value="C:cytoplasm"/>
    <property type="evidence" value="ECO:0007669"/>
    <property type="project" value="TreeGrafter"/>
</dbReference>
<dbReference type="InterPro" id="IPR040979">
    <property type="entry name" value="Vid27_N"/>
</dbReference>
<organism evidence="4 5">
    <name type="scientific">Ceraceosorus bombacis</name>
    <dbReference type="NCBI Taxonomy" id="401625"/>
    <lineage>
        <taxon>Eukaryota</taxon>
        <taxon>Fungi</taxon>
        <taxon>Dikarya</taxon>
        <taxon>Basidiomycota</taxon>
        <taxon>Ustilaginomycotina</taxon>
        <taxon>Exobasidiomycetes</taxon>
        <taxon>Ceraceosorales</taxon>
        <taxon>Ceraceosoraceae</taxon>
        <taxon>Ceraceosorus</taxon>
    </lineage>
</organism>
<dbReference type="SUPFAM" id="SSF51735">
    <property type="entry name" value="NAD(P)-binding Rossmann-fold domains"/>
    <property type="match status" value="1"/>
</dbReference>
<evidence type="ECO:0000256" key="1">
    <source>
        <dbReference type="ARBA" id="ARBA00022857"/>
    </source>
</evidence>
<feature type="compositionally biased region" description="Basic residues" evidence="2">
    <location>
        <begin position="212"/>
        <end position="221"/>
    </location>
</feature>
<proteinExistence type="predicted"/>
<dbReference type="InterPro" id="IPR040768">
    <property type="entry name" value="Vid27_PH"/>
</dbReference>
<dbReference type="Pfam" id="PF17748">
    <property type="entry name" value="VID27_N"/>
    <property type="match status" value="1"/>
</dbReference>
<feature type="compositionally biased region" description="Basic and acidic residues" evidence="2">
    <location>
        <begin position="407"/>
        <end position="420"/>
    </location>
</feature>
<dbReference type="Pfam" id="PF00106">
    <property type="entry name" value="adh_short"/>
    <property type="match status" value="1"/>
</dbReference>
<dbReference type="PANTHER" id="PTHR31913">
    <property type="entry name" value="VACUOLAR IMPORT AND DEGRADATION PROTEIN 27"/>
    <property type="match status" value="1"/>
</dbReference>
<dbReference type="Gene3D" id="3.40.50.720">
    <property type="entry name" value="NAD(P)-binding Rossmann-like Domain"/>
    <property type="match status" value="1"/>
</dbReference>
<evidence type="ECO:0000313" key="5">
    <source>
        <dbReference type="Proteomes" id="UP000054845"/>
    </source>
</evidence>
<protein>
    <submittedName>
        <fullName evidence="4">Protein involved in vacuole import and degradation</fullName>
    </submittedName>
</protein>
<dbReference type="GO" id="GO:0005634">
    <property type="term" value="C:nucleus"/>
    <property type="evidence" value="ECO:0007669"/>
    <property type="project" value="TreeGrafter"/>
</dbReference>
<feature type="region of interest" description="Disordered" evidence="2">
    <location>
        <begin position="399"/>
        <end position="421"/>
    </location>
</feature>
<dbReference type="EMBL" id="CCYA01000277">
    <property type="protein sequence ID" value="CEH19121.1"/>
    <property type="molecule type" value="Genomic_DNA"/>
</dbReference>
<dbReference type="FunFam" id="3.40.50.720:FF:000084">
    <property type="entry name" value="Short-chain dehydrogenase reductase"/>
    <property type="match status" value="1"/>
</dbReference>
<keyword evidence="1" id="KW-0521">NADP</keyword>
<dbReference type="InterPro" id="IPR040458">
    <property type="entry name" value="Vid27"/>
</dbReference>
<dbReference type="Pfam" id="PF17747">
    <property type="entry name" value="VID27_PH"/>
    <property type="match status" value="1"/>
</dbReference>
<feature type="domain" description="Ketoreductase" evidence="3">
    <location>
        <begin position="745"/>
        <end position="920"/>
    </location>
</feature>
<evidence type="ECO:0000259" key="3">
    <source>
        <dbReference type="SMART" id="SM00822"/>
    </source>
</evidence>
<keyword evidence="5" id="KW-1185">Reference proteome</keyword>
<dbReference type="InterPro" id="IPR002347">
    <property type="entry name" value="SDR_fam"/>
</dbReference>
<dbReference type="AlphaFoldDB" id="A0A0P1BQJ8"/>
<sequence>MFRRIFGGGAGGEKSEDVARLDKASSFSEIDHGARKVVYESARALIRKTTQEHDYQLVVLDATDESDLEEQSYLLSKEIHFQLLPAGAAGSPIFTWLDLAAESKSIKVAELTAGDQSQMLALHQFELAVIQCVWSRANQQSWDAATDEQLDAVKKEMSAVPASRGGKGSRVSAGAPGEANERSAEALASSVSGMRVGNKRRNAASNMQPKAKPGRKGKQSAKKVDEGADVGSATSATTSSQQEQRAGSISPVDTFEDAEQGADPVPLITTTADLYIYDPDQGLFMTREKGVTAEVFESGRFLYSLLVSTPDKVWVEQPMTAEMNMSFAAREKSAVWNFFDSDRACYSWLLRFSDADRFDEFQRGFARLLWEALNEDKWEKAKVEEQKYVIGAYDEDAVMSDAQQSDGDDRSETERAHNEDDQLEFATTIDHIATPKGRQFNPGKVLLHDQDSAMVLMDPSNAHAVYKMDLEYGKVVEEWKVHDDVQVENVVPHSKYAQTTAEQTLVGHSHNGIYRIDPRLAGLKLVDGDFKQYATKNDFSAAATDEKGRLAIASNKGDIRLFDKIGKNAKTALPALGDPILGVDVTADGRYVVATCKTYLLLIDTLIGDGKYRGELGFDRAFPAASKPIPRRLQLKPHHVAYMDQEVSFTPAKFDTPIDGGETSIVSATGAYVVSWPLERVKRGKVDGYTLRKLADQVVEDSFAAPFISNTCTRTIRMTFSSANARVNSLVSHLGQHTGKLLQGQVAIITGSGQGIGKAAALLFAAHGANVVVSDIDAAKAQSTVHEIEKSDGGKALAFAGDVMKENFGEEVVKATIEKFGKINHLILNAGFTNDKMIHTMDDATFQMMLDCHTVAPFRVLRAAAPHFRVKDPEKRENRSIVYVSSTSGTHGNVGQLNYAAAKAGVVGMNKTTAKEWGPFGVRSNCVAFGWIQTRLTAAKEEGASIEVNGKKVALGIPGRGKKDTANDVNATIDIPLRRPGEAAEAAAAILFLASPLASYVSGQTLEVTGGRGI</sequence>
<name>A0A0P1BQJ8_9BASI</name>
<evidence type="ECO:0000313" key="4">
    <source>
        <dbReference type="EMBL" id="CEH19121.1"/>
    </source>
</evidence>
<accession>A0A0P1BQJ8</accession>
<dbReference type="InterPro" id="IPR036291">
    <property type="entry name" value="NAD(P)-bd_dom_sf"/>
</dbReference>
<dbReference type="InterPro" id="IPR020904">
    <property type="entry name" value="Sc_DH/Rdtase_CS"/>
</dbReference>
<dbReference type="PANTHER" id="PTHR31913:SF0">
    <property type="entry name" value="VACUOLAR IMPORT AND DEGRADATION PROTEIN 27"/>
    <property type="match status" value="1"/>
</dbReference>
<dbReference type="Proteomes" id="UP000054845">
    <property type="component" value="Unassembled WGS sequence"/>
</dbReference>